<dbReference type="SMART" id="SM00487">
    <property type="entry name" value="DEXDc"/>
    <property type="match status" value="1"/>
</dbReference>
<reference evidence="3 4" key="1">
    <citation type="journal article" date="2016" name="Nat. Biotechnol.">
        <title>Measurement of bacterial replication rates in microbial communities.</title>
        <authorList>
            <person name="Brown C.T."/>
            <person name="Olm M.R."/>
            <person name="Thomas B.C."/>
            <person name="Banfield J.F."/>
        </authorList>
    </citation>
    <scope>NUCLEOTIDE SEQUENCE [LARGE SCALE GENOMIC DNA]</scope>
    <source>
        <strain evidence="3">46_33</strain>
    </source>
</reference>
<dbReference type="RefSeq" id="WP_303680352.1">
    <property type="nucleotide sequence ID" value="NZ_MNTG01000044.1"/>
</dbReference>
<accession>A0A1Q6R2B1</accession>
<dbReference type="Pfam" id="PF00271">
    <property type="entry name" value="Helicase_C"/>
    <property type="match status" value="1"/>
</dbReference>
<dbReference type="PANTHER" id="PTHR47396">
    <property type="entry name" value="TYPE I RESTRICTION ENZYME ECOKI R PROTEIN"/>
    <property type="match status" value="1"/>
</dbReference>
<dbReference type="AlphaFoldDB" id="A0A1Q6R2B1"/>
<evidence type="ECO:0000313" key="3">
    <source>
        <dbReference type="EMBL" id="OLA36511.1"/>
    </source>
</evidence>
<dbReference type="PROSITE" id="PS51194">
    <property type="entry name" value="HELICASE_CTER"/>
    <property type="match status" value="1"/>
</dbReference>
<dbReference type="InterPro" id="IPR006935">
    <property type="entry name" value="Helicase/UvrB_N"/>
</dbReference>
<dbReference type="STRING" id="626940.BHW43_09365"/>
<dbReference type="Pfam" id="PF04851">
    <property type="entry name" value="ResIII"/>
    <property type="match status" value="1"/>
</dbReference>
<dbReference type="GO" id="GO:0016787">
    <property type="term" value="F:hydrolase activity"/>
    <property type="evidence" value="ECO:0007669"/>
    <property type="project" value="InterPro"/>
</dbReference>
<name>A0A1Q6R2B1_9FIRM</name>
<gene>
    <name evidence="3" type="ORF">BHW43_09365</name>
</gene>
<evidence type="ECO:0000313" key="4">
    <source>
        <dbReference type="Proteomes" id="UP000186777"/>
    </source>
</evidence>
<dbReference type="GO" id="GO:0005829">
    <property type="term" value="C:cytosol"/>
    <property type="evidence" value="ECO:0007669"/>
    <property type="project" value="TreeGrafter"/>
</dbReference>
<dbReference type="Gene3D" id="3.30.2010.10">
    <property type="entry name" value="Metalloproteases ('zincins'), catalytic domain"/>
    <property type="match status" value="1"/>
</dbReference>
<feature type="domain" description="Helicase ATP-binding" evidence="1">
    <location>
        <begin position="165"/>
        <end position="338"/>
    </location>
</feature>
<dbReference type="Proteomes" id="UP000186777">
    <property type="component" value="Unassembled WGS sequence"/>
</dbReference>
<dbReference type="Gene3D" id="3.40.50.300">
    <property type="entry name" value="P-loop containing nucleotide triphosphate hydrolases"/>
    <property type="match status" value="2"/>
</dbReference>
<dbReference type="InterPro" id="IPR027417">
    <property type="entry name" value="P-loop_NTPase"/>
</dbReference>
<dbReference type="PROSITE" id="PS51192">
    <property type="entry name" value="HELICASE_ATP_BIND_1"/>
    <property type="match status" value="1"/>
</dbReference>
<dbReference type="InterPro" id="IPR014001">
    <property type="entry name" value="Helicase_ATP-bd"/>
</dbReference>
<dbReference type="GO" id="GO:0003677">
    <property type="term" value="F:DNA binding"/>
    <property type="evidence" value="ECO:0007669"/>
    <property type="project" value="InterPro"/>
</dbReference>
<comment type="caution">
    <text evidence="3">The sequence shown here is derived from an EMBL/GenBank/DDBJ whole genome shotgun (WGS) entry which is preliminary data.</text>
</comment>
<dbReference type="GO" id="GO:0005524">
    <property type="term" value="F:ATP binding"/>
    <property type="evidence" value="ECO:0007669"/>
    <property type="project" value="InterPro"/>
</dbReference>
<evidence type="ECO:0000259" key="2">
    <source>
        <dbReference type="PROSITE" id="PS51194"/>
    </source>
</evidence>
<dbReference type="SMART" id="SM00490">
    <property type="entry name" value="HELICc"/>
    <property type="match status" value="1"/>
</dbReference>
<evidence type="ECO:0008006" key="5">
    <source>
        <dbReference type="Google" id="ProtNLM"/>
    </source>
</evidence>
<sequence>MSKIFFRWHNFSVKFLNAVLQSSKTPAKYHPPVEYDEAAFVAPYLGNLCKFPDEHFVSNYREEIEEYFLSEPEHLENVAKTLEHQNYAGIRSKDEDALCKLKQCKLSQAVIMAYLDEMIRTGSEGEFQLKTSFYKPRTILLGDSHIQDVKLYYYQQEANIAMQEYFLEQNGRSGILVMPTGSGKTMTSIYFLLHELSSRGYEVVWLAHRHMLVEQAANVFYRLTPLVKDVAGDEIKSLTVTCVSGAHASAHALSKKDDIVVGSVQSLVRNLGYLTAPLKKKVIIVVDEAHHALAPSYRKIINAVRQKCPEAKLLGLTATPIRYTDMDTVSLLKLFEQKIIYSISLSKLIADGTLATPINLKRETNVEIETYIDKDELKKVLAKGDLTKQAVNKIAKINERNEVIIKEYLDNKEKYGKTIIFALNIIHCKVLADMFVKKGVKCDRIYFGMDDSVKDAIIERFRHNNHKDKEGNDDHIDVLINVNILSEGSDIPDIHTVFLTRPTNSDVLLMQMIGRGMRGEQCGGTKEVYIVDFCDKWASFTRWLNPSFLLEGEEGGTPGGTKKEPKKKNKVEEIPVSSIIDAMRAISYGDLGFKVHAAVLPVGWYNVYDKNDMPEKVLVFANQQEGYAAMKADTQALVAAEEQNGKLLLQKYFDGFGVMPTPQELEDIAELTATEKAFPEFQSFDERDDIDPSKLAMKYREETSLANIFKIQQDIHAIYNAHKTIIDSLYGNVESYQRRIFDFLLYPTGVTPMGSSIEEAETEFGLLSAEPFAEPLEILLDEVLAEQKDNLGDDFKRPTIGWTKKAYKTYFAQYVYLGDNIKMNCGLNSASVPREVLKYLIYHECLHQLIHSHGPKFRELERRFPNFNELDNYLDYQFPTFVKEESR</sequence>
<feature type="domain" description="Helicase C-terminal" evidence="2">
    <location>
        <begin position="404"/>
        <end position="587"/>
    </location>
</feature>
<proteinExistence type="predicted"/>
<dbReference type="PANTHER" id="PTHR47396:SF1">
    <property type="entry name" value="ATP-DEPENDENT HELICASE IRC3-RELATED"/>
    <property type="match status" value="1"/>
</dbReference>
<dbReference type="InterPro" id="IPR050742">
    <property type="entry name" value="Helicase_Restrict-Modif_Enz"/>
</dbReference>
<organism evidence="3 4">
    <name type="scientific">Phascolarctobacterium succinatutens</name>
    <dbReference type="NCBI Taxonomy" id="626940"/>
    <lineage>
        <taxon>Bacteria</taxon>
        <taxon>Bacillati</taxon>
        <taxon>Bacillota</taxon>
        <taxon>Negativicutes</taxon>
        <taxon>Acidaminococcales</taxon>
        <taxon>Acidaminococcaceae</taxon>
        <taxon>Phascolarctobacterium</taxon>
    </lineage>
</organism>
<evidence type="ECO:0000259" key="1">
    <source>
        <dbReference type="PROSITE" id="PS51192"/>
    </source>
</evidence>
<dbReference type="EMBL" id="MNTG01000044">
    <property type="protein sequence ID" value="OLA36511.1"/>
    <property type="molecule type" value="Genomic_DNA"/>
</dbReference>
<protein>
    <recommendedName>
        <fullName evidence="5">Restriction endonuclease subunit R</fullName>
    </recommendedName>
</protein>
<dbReference type="InterPro" id="IPR001650">
    <property type="entry name" value="Helicase_C-like"/>
</dbReference>
<dbReference type="SUPFAM" id="SSF52540">
    <property type="entry name" value="P-loop containing nucleoside triphosphate hydrolases"/>
    <property type="match status" value="1"/>
</dbReference>